<dbReference type="Gene3D" id="1.20.5.110">
    <property type="match status" value="2"/>
</dbReference>
<proteinExistence type="inferred from homology"/>
<dbReference type="GO" id="GO:0005886">
    <property type="term" value="C:plasma membrane"/>
    <property type="evidence" value="ECO:0007669"/>
    <property type="project" value="TreeGrafter"/>
</dbReference>
<dbReference type="PROSITE" id="PS50192">
    <property type="entry name" value="T_SNARE"/>
    <property type="match status" value="1"/>
</dbReference>
<organism evidence="5 6">
    <name type="scientific">Mycoemilia scoparia</name>
    <dbReference type="NCBI Taxonomy" id="417184"/>
    <lineage>
        <taxon>Eukaryota</taxon>
        <taxon>Fungi</taxon>
        <taxon>Fungi incertae sedis</taxon>
        <taxon>Zoopagomycota</taxon>
        <taxon>Kickxellomycotina</taxon>
        <taxon>Kickxellomycetes</taxon>
        <taxon>Kickxellales</taxon>
        <taxon>Kickxellaceae</taxon>
        <taxon>Mycoemilia</taxon>
    </lineage>
</organism>
<dbReference type="EMBL" id="JANBPU010000001">
    <property type="protein sequence ID" value="KAJ1922245.1"/>
    <property type="molecule type" value="Genomic_DNA"/>
</dbReference>
<name>A0A9W8A3T7_9FUNG</name>
<feature type="compositionally biased region" description="Polar residues" evidence="3">
    <location>
        <begin position="39"/>
        <end position="51"/>
    </location>
</feature>
<feature type="compositionally biased region" description="Gly residues" evidence="3">
    <location>
        <begin position="197"/>
        <end position="211"/>
    </location>
</feature>
<dbReference type="GO" id="GO:0006906">
    <property type="term" value="P:vesicle fusion"/>
    <property type="evidence" value="ECO:0007669"/>
    <property type="project" value="TreeGrafter"/>
</dbReference>
<gene>
    <name evidence="5" type="primary">SEC9</name>
    <name evidence="5" type="ORF">H4219_000107</name>
</gene>
<dbReference type="AlphaFoldDB" id="A0A9W8A3T7"/>
<dbReference type="PANTHER" id="PTHR19305">
    <property type="entry name" value="SYNAPTOSOMAL ASSOCIATED PROTEIN"/>
    <property type="match status" value="1"/>
</dbReference>
<sequence length="301" mass="33689">MSNYNNYNNNYSYSRPQGPGSSNGGYSNGPSYSGAGTPNYPNNGTNIPNSYRQHEPTEEEEEFDIIRSKIMETKQESLASTRKTLGVLAETEDKAARTMEQLAQLNRAELNMDIIENTAAVATESSSKLRTLNKSIFHIHIGNPFTRKKRRQEELERKQLQLEHERKVKEEMLRKDQESRKRVEDSAKVLANSELMGAGGGDPNGNGGSGGLISNKYRSKLSQAERGRYTLQGDNEDPQVEDEIDGNLNMIGQSVNRLRQVAMNMNEELDQQNQAVSRISNQANSAHAQIGIAQFHLNKIK</sequence>
<feature type="region of interest" description="Disordered" evidence="3">
    <location>
        <begin position="194"/>
        <end position="215"/>
    </location>
</feature>
<dbReference type="GO" id="GO:0019905">
    <property type="term" value="F:syntaxin binding"/>
    <property type="evidence" value="ECO:0007669"/>
    <property type="project" value="TreeGrafter"/>
</dbReference>
<keyword evidence="2" id="KW-0175">Coiled coil</keyword>
<feature type="compositionally biased region" description="Low complexity" evidence="3">
    <location>
        <begin position="1"/>
        <end position="20"/>
    </location>
</feature>
<protein>
    <submittedName>
        <fullName evidence="5">Protein transport protein S9 plasma membrane t-SNARE</fullName>
    </submittedName>
</protein>
<evidence type="ECO:0000313" key="5">
    <source>
        <dbReference type="EMBL" id="KAJ1922245.1"/>
    </source>
</evidence>
<evidence type="ECO:0000256" key="1">
    <source>
        <dbReference type="ARBA" id="ARBA00009480"/>
    </source>
</evidence>
<dbReference type="SUPFAM" id="SSF58038">
    <property type="entry name" value="SNARE fusion complex"/>
    <property type="match status" value="2"/>
</dbReference>
<dbReference type="OrthoDB" id="18679at2759"/>
<feature type="region of interest" description="Disordered" evidence="3">
    <location>
        <begin position="1"/>
        <end position="62"/>
    </location>
</feature>
<evidence type="ECO:0000313" key="6">
    <source>
        <dbReference type="Proteomes" id="UP001150538"/>
    </source>
</evidence>
<keyword evidence="6" id="KW-1185">Reference proteome</keyword>
<comment type="similarity">
    <text evidence="1">Belongs to the SNAP-25 family.</text>
</comment>
<dbReference type="GO" id="GO:0005484">
    <property type="term" value="F:SNAP receptor activity"/>
    <property type="evidence" value="ECO:0007669"/>
    <property type="project" value="TreeGrafter"/>
</dbReference>
<dbReference type="PANTHER" id="PTHR19305:SF9">
    <property type="entry name" value="SYNAPTOSOMAL-ASSOCIATED PROTEIN 29"/>
    <property type="match status" value="1"/>
</dbReference>
<feature type="domain" description="T-SNARE coiled-coil homology" evidence="4">
    <location>
        <begin position="238"/>
        <end position="300"/>
    </location>
</feature>
<dbReference type="SMART" id="SM00397">
    <property type="entry name" value="t_SNARE"/>
    <property type="match status" value="1"/>
</dbReference>
<dbReference type="Proteomes" id="UP001150538">
    <property type="component" value="Unassembled WGS sequence"/>
</dbReference>
<evidence type="ECO:0000259" key="4">
    <source>
        <dbReference type="PROSITE" id="PS50192"/>
    </source>
</evidence>
<feature type="coiled-coil region" evidence="2">
    <location>
        <begin position="255"/>
        <end position="282"/>
    </location>
</feature>
<feature type="coiled-coil region" evidence="2">
    <location>
        <begin position="145"/>
        <end position="175"/>
    </location>
</feature>
<dbReference type="InterPro" id="IPR000727">
    <property type="entry name" value="T_SNARE_dom"/>
</dbReference>
<comment type="caution">
    <text evidence="5">The sequence shown here is derived from an EMBL/GenBank/DDBJ whole genome shotgun (WGS) entry which is preliminary data.</text>
</comment>
<dbReference type="GO" id="GO:0006887">
    <property type="term" value="P:exocytosis"/>
    <property type="evidence" value="ECO:0007669"/>
    <property type="project" value="TreeGrafter"/>
</dbReference>
<reference evidence="5" key="1">
    <citation type="submission" date="2022-07" db="EMBL/GenBank/DDBJ databases">
        <title>Phylogenomic reconstructions and comparative analyses of Kickxellomycotina fungi.</title>
        <authorList>
            <person name="Reynolds N.K."/>
            <person name="Stajich J.E."/>
            <person name="Barry K."/>
            <person name="Grigoriev I.V."/>
            <person name="Crous P."/>
            <person name="Smith M.E."/>
        </authorList>
    </citation>
    <scope>NUCLEOTIDE SEQUENCE</scope>
    <source>
        <strain evidence="5">NBRC 100468</strain>
    </source>
</reference>
<dbReference type="GO" id="GO:0031201">
    <property type="term" value="C:SNARE complex"/>
    <property type="evidence" value="ECO:0007669"/>
    <property type="project" value="TreeGrafter"/>
</dbReference>
<accession>A0A9W8A3T7</accession>
<evidence type="ECO:0000256" key="3">
    <source>
        <dbReference type="SAM" id="MobiDB-lite"/>
    </source>
</evidence>
<evidence type="ECO:0000256" key="2">
    <source>
        <dbReference type="SAM" id="Coils"/>
    </source>
</evidence>